<keyword evidence="4" id="KW-1185">Reference proteome</keyword>
<dbReference type="PANTHER" id="PTHR18860">
    <property type="entry name" value="14-3-3 PROTEIN"/>
    <property type="match status" value="1"/>
</dbReference>
<dbReference type="Pfam" id="PF00244">
    <property type="entry name" value="14-3-3"/>
    <property type="match status" value="1"/>
</dbReference>
<evidence type="ECO:0000256" key="1">
    <source>
        <dbReference type="ARBA" id="ARBA00006141"/>
    </source>
</evidence>
<evidence type="ECO:0000313" key="3">
    <source>
        <dbReference type="EMBL" id="KAF8820501.1"/>
    </source>
</evidence>
<comment type="caution">
    <text evidence="3">The sequence shown here is derived from an EMBL/GenBank/DDBJ whole genome shotgun (WGS) entry which is preliminary data.</text>
</comment>
<sequence length="248" mass="28225">MAINRDLLLFKTKMAERAERYDDMVETITILVQEAENITYEERNLLASAYRYAVGSRRSSLRGLSHHKASLKKSNEAEKTQLSNYMKKYKLKIQEETQKLCQNILEMIDSVLLNKSTSPDCNVFYKKMKGDYYRYKSEVTESNQRAHLQKLAEAAYISALSDAKSDLLPNNAILLGVKLNYSVFLHEAKGEEEKAIELCKEALNTAIDIFDSKGKTASEDAAQIMQLLRDNITLWTAKGICVISLFSN</sequence>
<comment type="similarity">
    <text evidence="1">Belongs to the 14-3-3 family.</text>
</comment>
<dbReference type="InterPro" id="IPR036815">
    <property type="entry name" value="14-3-3_dom_sf"/>
</dbReference>
<evidence type="ECO:0000259" key="2">
    <source>
        <dbReference type="SMART" id="SM00101"/>
    </source>
</evidence>
<proteinExistence type="inferred from homology"/>
<dbReference type="SUPFAM" id="SSF48445">
    <property type="entry name" value="14-3-3 protein"/>
    <property type="match status" value="1"/>
</dbReference>
<dbReference type="Gene3D" id="1.20.190.20">
    <property type="entry name" value="14-3-3 domain"/>
    <property type="match status" value="1"/>
</dbReference>
<dbReference type="InterPro" id="IPR000308">
    <property type="entry name" value="14-3-3"/>
</dbReference>
<dbReference type="PIRSF" id="PIRSF000868">
    <property type="entry name" value="14-3-3"/>
    <property type="match status" value="1"/>
</dbReference>
<dbReference type="InterPro" id="IPR023410">
    <property type="entry name" value="14-3-3_domain"/>
</dbReference>
<accession>A0ABQ7J966</accession>
<dbReference type="EMBL" id="JADAQX010000369">
    <property type="protein sequence ID" value="KAF8820501.1"/>
    <property type="molecule type" value="Genomic_DNA"/>
</dbReference>
<dbReference type="Proteomes" id="UP000823046">
    <property type="component" value="Unassembled WGS sequence"/>
</dbReference>
<protein>
    <recommendedName>
        <fullName evidence="2">14-3-3 domain-containing protein</fullName>
    </recommendedName>
</protein>
<feature type="domain" description="14-3-3" evidence="2">
    <location>
        <begin position="5"/>
        <end position="239"/>
    </location>
</feature>
<name>A0ABQ7J966_9APIC</name>
<dbReference type="CDD" id="cd08774">
    <property type="entry name" value="14-3-3"/>
    <property type="match status" value="1"/>
</dbReference>
<evidence type="ECO:0000313" key="4">
    <source>
        <dbReference type="Proteomes" id="UP000823046"/>
    </source>
</evidence>
<dbReference type="PRINTS" id="PR00305">
    <property type="entry name" value="1433ZETA"/>
</dbReference>
<dbReference type="SMART" id="SM00101">
    <property type="entry name" value="14_3_3"/>
    <property type="match status" value="1"/>
</dbReference>
<reference evidence="3 4" key="1">
    <citation type="journal article" date="2020" name="bioRxiv">
        <title>Metabolic contributions of an alphaproteobacterial endosymbiont in the apicomplexan Cardiosporidium cionae.</title>
        <authorList>
            <person name="Hunter E.S."/>
            <person name="Paight C.J."/>
            <person name="Lane C.E."/>
        </authorList>
    </citation>
    <scope>NUCLEOTIDE SEQUENCE [LARGE SCALE GENOMIC DNA]</scope>
    <source>
        <strain evidence="3">ESH_2018</strain>
    </source>
</reference>
<gene>
    <name evidence="3" type="ORF">IE077_000475</name>
</gene>
<organism evidence="3 4">
    <name type="scientific">Cardiosporidium cionae</name>
    <dbReference type="NCBI Taxonomy" id="476202"/>
    <lineage>
        <taxon>Eukaryota</taxon>
        <taxon>Sar</taxon>
        <taxon>Alveolata</taxon>
        <taxon>Apicomplexa</taxon>
        <taxon>Aconoidasida</taxon>
        <taxon>Nephromycida</taxon>
        <taxon>Cardiosporidium</taxon>
    </lineage>
</organism>